<dbReference type="InterPro" id="IPR051320">
    <property type="entry name" value="Viral_Replic_Matur_Polypro"/>
</dbReference>
<name>A0A392SE94_9FABA</name>
<evidence type="ECO:0000313" key="2">
    <source>
        <dbReference type="Proteomes" id="UP000265520"/>
    </source>
</evidence>
<protein>
    <submittedName>
        <fullName evidence="1">Retrotransposon protein putative Ty3-gypsy subclass</fullName>
    </submittedName>
</protein>
<dbReference type="InterPro" id="IPR043128">
    <property type="entry name" value="Rev_trsase/Diguanyl_cyclase"/>
</dbReference>
<dbReference type="EMBL" id="LXQA010358744">
    <property type="protein sequence ID" value="MCI46524.1"/>
    <property type="molecule type" value="Genomic_DNA"/>
</dbReference>
<sequence length="69" mass="7878">PTKVDAVSQWGTPESVSEIRSILGLAGYYRRFIEGFSKLVLPLTQLTRKDQAFVWNENCERVFKNSRGS</sequence>
<dbReference type="SUPFAM" id="SSF56672">
    <property type="entry name" value="DNA/RNA polymerases"/>
    <property type="match status" value="1"/>
</dbReference>
<dbReference type="AlphaFoldDB" id="A0A392SE94"/>
<proteinExistence type="predicted"/>
<comment type="caution">
    <text evidence="1">The sequence shown here is derived from an EMBL/GenBank/DDBJ whole genome shotgun (WGS) entry which is preliminary data.</text>
</comment>
<dbReference type="Gene3D" id="3.30.70.270">
    <property type="match status" value="1"/>
</dbReference>
<organism evidence="1 2">
    <name type="scientific">Trifolium medium</name>
    <dbReference type="NCBI Taxonomy" id="97028"/>
    <lineage>
        <taxon>Eukaryota</taxon>
        <taxon>Viridiplantae</taxon>
        <taxon>Streptophyta</taxon>
        <taxon>Embryophyta</taxon>
        <taxon>Tracheophyta</taxon>
        <taxon>Spermatophyta</taxon>
        <taxon>Magnoliopsida</taxon>
        <taxon>eudicotyledons</taxon>
        <taxon>Gunneridae</taxon>
        <taxon>Pentapetalae</taxon>
        <taxon>rosids</taxon>
        <taxon>fabids</taxon>
        <taxon>Fabales</taxon>
        <taxon>Fabaceae</taxon>
        <taxon>Papilionoideae</taxon>
        <taxon>50 kb inversion clade</taxon>
        <taxon>NPAAA clade</taxon>
        <taxon>Hologalegina</taxon>
        <taxon>IRL clade</taxon>
        <taxon>Trifolieae</taxon>
        <taxon>Trifolium</taxon>
    </lineage>
</organism>
<dbReference type="PANTHER" id="PTHR33064:SF37">
    <property type="entry name" value="RIBONUCLEASE H"/>
    <property type="match status" value="1"/>
</dbReference>
<evidence type="ECO:0000313" key="1">
    <source>
        <dbReference type="EMBL" id="MCI46524.1"/>
    </source>
</evidence>
<dbReference type="PANTHER" id="PTHR33064">
    <property type="entry name" value="POL PROTEIN"/>
    <property type="match status" value="1"/>
</dbReference>
<feature type="non-terminal residue" evidence="1">
    <location>
        <position position="1"/>
    </location>
</feature>
<accession>A0A392SE94</accession>
<keyword evidence="2" id="KW-1185">Reference proteome</keyword>
<dbReference type="FunFam" id="3.30.70.270:FF:000063">
    <property type="entry name" value="Zinc knuckle domaincontaining protein"/>
    <property type="match status" value="1"/>
</dbReference>
<dbReference type="Proteomes" id="UP000265520">
    <property type="component" value="Unassembled WGS sequence"/>
</dbReference>
<reference evidence="1 2" key="1">
    <citation type="journal article" date="2018" name="Front. Plant Sci.">
        <title>Red Clover (Trifolium pratense) and Zigzag Clover (T. medium) - A Picture of Genomic Similarities and Differences.</title>
        <authorList>
            <person name="Dluhosova J."/>
            <person name="Istvanek J."/>
            <person name="Nedelnik J."/>
            <person name="Repkova J."/>
        </authorList>
    </citation>
    <scope>NUCLEOTIDE SEQUENCE [LARGE SCALE GENOMIC DNA]</scope>
    <source>
        <strain evidence="2">cv. 10/8</strain>
        <tissue evidence="1">Leaf</tissue>
    </source>
</reference>
<dbReference type="InterPro" id="IPR043502">
    <property type="entry name" value="DNA/RNA_pol_sf"/>
</dbReference>